<dbReference type="InterPro" id="IPR015797">
    <property type="entry name" value="NUDIX_hydrolase-like_dom_sf"/>
</dbReference>
<gene>
    <name evidence="4" type="ORF">ACFQ45_14930</name>
</gene>
<sequence length="126" mass="14222">MIKEYQDGKIVLNQPAGHVENGETLQQAVIREALEESGWQVLPKAILGLYAFTPFDGADTYHRVCFICDPVEQKSLALDPDIIESLWLTKDEISALPQRSPLILQCIQDFEKGQYAPLELIENTHI</sequence>
<reference evidence="5" key="1">
    <citation type="journal article" date="2019" name="Int. J. Syst. Evol. Microbiol.">
        <title>The Global Catalogue of Microorganisms (GCM) 10K type strain sequencing project: providing services to taxonomists for standard genome sequencing and annotation.</title>
        <authorList>
            <consortium name="The Broad Institute Genomics Platform"/>
            <consortium name="The Broad Institute Genome Sequencing Center for Infectious Disease"/>
            <person name="Wu L."/>
            <person name="Ma J."/>
        </authorList>
    </citation>
    <scope>NUCLEOTIDE SEQUENCE [LARGE SCALE GENOMIC DNA]</scope>
    <source>
        <strain evidence="5">JCM 30774</strain>
    </source>
</reference>
<dbReference type="InterPro" id="IPR020084">
    <property type="entry name" value="NUDIX_hydrolase_CS"/>
</dbReference>
<dbReference type="RefSeq" id="WP_377369104.1">
    <property type="nucleotide sequence ID" value="NZ_JBHTMN010000017.1"/>
</dbReference>
<dbReference type="Gene3D" id="3.90.79.10">
    <property type="entry name" value="Nucleoside Triphosphate Pyrophosphohydrolase"/>
    <property type="match status" value="1"/>
</dbReference>
<evidence type="ECO:0000313" key="4">
    <source>
        <dbReference type="EMBL" id="MFD1384663.1"/>
    </source>
</evidence>
<dbReference type="PANTHER" id="PTHR43222">
    <property type="entry name" value="NUDIX HYDROLASE 23"/>
    <property type="match status" value="1"/>
</dbReference>
<evidence type="ECO:0000256" key="1">
    <source>
        <dbReference type="ARBA" id="ARBA00001946"/>
    </source>
</evidence>
<comment type="cofactor">
    <cofactor evidence="1">
        <name>Mg(2+)</name>
        <dbReference type="ChEBI" id="CHEBI:18420"/>
    </cofactor>
</comment>
<evidence type="ECO:0000259" key="3">
    <source>
        <dbReference type="PROSITE" id="PS51462"/>
    </source>
</evidence>
<protein>
    <submittedName>
        <fullName evidence="4">NUDIX domain-containing protein</fullName>
    </submittedName>
</protein>
<dbReference type="InterPro" id="IPR000086">
    <property type="entry name" value="NUDIX_hydrolase_dom"/>
</dbReference>
<proteinExistence type="predicted"/>
<feature type="domain" description="Nudix hydrolase" evidence="3">
    <location>
        <begin position="1"/>
        <end position="110"/>
    </location>
</feature>
<keyword evidence="5" id="KW-1185">Reference proteome</keyword>
<comment type="caution">
    <text evidence="4">The sequence shown here is derived from an EMBL/GenBank/DDBJ whole genome shotgun (WGS) entry which is preliminary data.</text>
</comment>
<organism evidence="4 5">
    <name type="scientific">Rhodanobacter aciditrophus</name>
    <dbReference type="NCBI Taxonomy" id="1623218"/>
    <lineage>
        <taxon>Bacteria</taxon>
        <taxon>Pseudomonadati</taxon>
        <taxon>Pseudomonadota</taxon>
        <taxon>Gammaproteobacteria</taxon>
        <taxon>Lysobacterales</taxon>
        <taxon>Rhodanobacteraceae</taxon>
        <taxon>Rhodanobacter</taxon>
    </lineage>
</organism>
<evidence type="ECO:0000256" key="2">
    <source>
        <dbReference type="ARBA" id="ARBA00022801"/>
    </source>
</evidence>
<name>A0ABW4B594_9GAMM</name>
<dbReference type="SUPFAM" id="SSF55811">
    <property type="entry name" value="Nudix"/>
    <property type="match status" value="1"/>
</dbReference>
<dbReference type="Pfam" id="PF00293">
    <property type="entry name" value="NUDIX"/>
    <property type="match status" value="1"/>
</dbReference>
<dbReference type="Proteomes" id="UP001597059">
    <property type="component" value="Unassembled WGS sequence"/>
</dbReference>
<accession>A0ABW4B594</accession>
<keyword evidence="2" id="KW-0378">Hydrolase</keyword>
<dbReference type="PROSITE" id="PS00893">
    <property type="entry name" value="NUDIX_BOX"/>
    <property type="match status" value="1"/>
</dbReference>
<evidence type="ECO:0000313" key="5">
    <source>
        <dbReference type="Proteomes" id="UP001597059"/>
    </source>
</evidence>
<dbReference type="EMBL" id="JBHTMN010000017">
    <property type="protein sequence ID" value="MFD1384663.1"/>
    <property type="molecule type" value="Genomic_DNA"/>
</dbReference>
<dbReference type="PANTHER" id="PTHR43222:SF11">
    <property type="entry name" value="PHOSPHATASE NUDJ"/>
    <property type="match status" value="1"/>
</dbReference>
<dbReference type="PROSITE" id="PS51462">
    <property type="entry name" value="NUDIX"/>
    <property type="match status" value="1"/>
</dbReference>